<dbReference type="Proteomes" id="UP001216139">
    <property type="component" value="Chromosome"/>
</dbReference>
<evidence type="ECO:0000256" key="6">
    <source>
        <dbReference type="SAM" id="SignalP"/>
    </source>
</evidence>
<dbReference type="PANTHER" id="PTHR46730">
    <property type="entry name" value="POLYCYSTIN-1"/>
    <property type="match status" value="1"/>
</dbReference>
<keyword evidence="6" id="KW-0732">Signal</keyword>
<evidence type="ECO:0000256" key="4">
    <source>
        <dbReference type="ARBA" id="ARBA00022989"/>
    </source>
</evidence>
<evidence type="ECO:0000256" key="5">
    <source>
        <dbReference type="ARBA" id="ARBA00023136"/>
    </source>
</evidence>
<dbReference type="RefSeq" id="WP_273628419.1">
    <property type="nucleotide sequence ID" value="NZ_CP117167.1"/>
</dbReference>
<feature type="domain" description="PKD" evidence="7">
    <location>
        <begin position="1224"/>
        <end position="1289"/>
    </location>
</feature>
<reference evidence="8 9" key="1">
    <citation type="submission" date="2023-02" db="EMBL/GenBank/DDBJ databases">
        <title>Genome sequence of Mucilaginibacter jinjuensis strain KACC 16571.</title>
        <authorList>
            <person name="Kim S."/>
            <person name="Heo J."/>
            <person name="Kwon S.-W."/>
        </authorList>
    </citation>
    <scope>NUCLEOTIDE SEQUENCE [LARGE SCALE GENOMIC DNA]</scope>
    <source>
        <strain evidence="8 9">KACC 16571</strain>
    </source>
</reference>
<protein>
    <submittedName>
        <fullName evidence="8">PKD domain-containing protein</fullName>
    </submittedName>
</protein>
<keyword evidence="5" id="KW-0472">Membrane</keyword>
<dbReference type="InterPro" id="IPR013783">
    <property type="entry name" value="Ig-like_fold"/>
</dbReference>
<dbReference type="CDD" id="cd00146">
    <property type="entry name" value="PKD"/>
    <property type="match status" value="2"/>
</dbReference>
<feature type="chain" id="PRO_5046644269" evidence="6">
    <location>
        <begin position="27"/>
        <end position="1570"/>
    </location>
</feature>
<evidence type="ECO:0000256" key="3">
    <source>
        <dbReference type="ARBA" id="ARBA00022737"/>
    </source>
</evidence>
<keyword evidence="4" id="KW-1133">Transmembrane helix</keyword>
<dbReference type="InterPro" id="IPR035986">
    <property type="entry name" value="PKD_dom_sf"/>
</dbReference>
<keyword evidence="3" id="KW-0677">Repeat</keyword>
<feature type="domain" description="PKD" evidence="7">
    <location>
        <begin position="1288"/>
        <end position="1380"/>
    </location>
</feature>
<evidence type="ECO:0000313" key="8">
    <source>
        <dbReference type="EMBL" id="WCT10273.1"/>
    </source>
</evidence>
<dbReference type="InterPro" id="IPR045828">
    <property type="entry name" value="PKD_Bacteroidetes"/>
</dbReference>
<proteinExistence type="predicted"/>
<dbReference type="InterPro" id="IPR022409">
    <property type="entry name" value="PKD/Chitinase_dom"/>
</dbReference>
<dbReference type="Pfam" id="PF18911">
    <property type="entry name" value="PKD_4"/>
    <property type="match status" value="3"/>
</dbReference>
<dbReference type="Gene3D" id="2.60.40.10">
    <property type="entry name" value="Immunoglobulins"/>
    <property type="match status" value="8"/>
</dbReference>
<evidence type="ECO:0000256" key="1">
    <source>
        <dbReference type="ARBA" id="ARBA00004141"/>
    </source>
</evidence>
<dbReference type="SUPFAM" id="SSF49299">
    <property type="entry name" value="PKD domain"/>
    <property type="match status" value="7"/>
</dbReference>
<keyword evidence="2" id="KW-0812">Transmembrane</keyword>
<evidence type="ECO:0000313" key="9">
    <source>
        <dbReference type="Proteomes" id="UP001216139"/>
    </source>
</evidence>
<accession>A0ABY7T202</accession>
<organism evidence="8 9">
    <name type="scientific">Mucilaginibacter jinjuensis</name>
    <dbReference type="NCBI Taxonomy" id="1176721"/>
    <lineage>
        <taxon>Bacteria</taxon>
        <taxon>Pseudomonadati</taxon>
        <taxon>Bacteroidota</taxon>
        <taxon>Sphingobacteriia</taxon>
        <taxon>Sphingobacteriales</taxon>
        <taxon>Sphingobacteriaceae</taxon>
        <taxon>Mucilaginibacter</taxon>
    </lineage>
</organism>
<evidence type="ECO:0000256" key="2">
    <source>
        <dbReference type="ARBA" id="ARBA00022692"/>
    </source>
</evidence>
<name>A0ABY7T202_9SPHI</name>
<dbReference type="PANTHER" id="PTHR46730:SF1">
    <property type="entry name" value="PLAT DOMAIN-CONTAINING PROTEIN"/>
    <property type="match status" value="1"/>
</dbReference>
<evidence type="ECO:0000259" key="7">
    <source>
        <dbReference type="PROSITE" id="PS50093"/>
    </source>
</evidence>
<dbReference type="EMBL" id="CP117167">
    <property type="protein sequence ID" value="WCT10273.1"/>
    <property type="molecule type" value="Genomic_DNA"/>
</dbReference>
<dbReference type="PROSITE" id="PS50093">
    <property type="entry name" value="PKD"/>
    <property type="match status" value="4"/>
</dbReference>
<comment type="subcellular location">
    <subcellularLocation>
        <location evidence="1">Membrane</location>
        <topology evidence="1">Multi-pass membrane protein</topology>
    </subcellularLocation>
</comment>
<feature type="domain" description="PKD" evidence="7">
    <location>
        <begin position="1023"/>
        <end position="1106"/>
    </location>
</feature>
<dbReference type="InterPro" id="IPR000601">
    <property type="entry name" value="PKD_dom"/>
</dbReference>
<feature type="domain" description="PKD" evidence="7">
    <location>
        <begin position="1397"/>
        <end position="1445"/>
    </location>
</feature>
<gene>
    <name evidence="8" type="ORF">PQO05_16175</name>
</gene>
<dbReference type="SMART" id="SM00089">
    <property type="entry name" value="PKD"/>
    <property type="match status" value="6"/>
</dbReference>
<keyword evidence="9" id="KW-1185">Reference proteome</keyword>
<feature type="signal peptide" evidence="6">
    <location>
        <begin position="1"/>
        <end position="26"/>
    </location>
</feature>
<dbReference type="Pfam" id="PF19406">
    <property type="entry name" value="PKD_5"/>
    <property type="match status" value="2"/>
</dbReference>
<sequence>MKRSLTRLFNFFAYTVLLFLATNAVAQTVSITGIDSGPYGPGSSIAVKIALNNSAACLQKTNKFNLYLSDANGNFANQTLIGTYDGFGTNGTYATFVNGIIPTNITPGTGYQVRVQTTLPASASAPSTAFQIVAGAGLQPSVSSSAINPSYPQVFGQCSASDNFPYSFKNTTATNGTVSATFHNDMDNTDVQSSAFTGINTFVSFNAHFANYTVFVRATNDDGSVVSTKAYLLINNKNNTTFGFSGSGPACLSGTGAAVTYNLDYQSPDGLQFNYPGTIYNINWGDGSNSDITICDIMAAGGHLTHNYLQSSCGQKDGNVITNKYKVTLTVQNTFCSSNSSIFGQQPILTPPTNSFNLPAAACTNTVVTVGNTSYPGQSISTTTSTCTDNAATYSWFVDGVQQASGLKSTTPFKYTFTTHGKHTVTIHLENSASGCIPMDITKEICIQDPPQPKFTLSTNTVCTPGTVSVTDNSIIDNLCNPGYTYLWTVTPSTGVSYVGTNKNSTQPVFNFTTKGKYTVQLQITSPGGGCMATAVDTVYANTLPQIALSPNFAICGNNQTLRFGPEAGNTHVTYSGTYQLQPDTYTWTVTPPPGGAPATFTAGTTANSQSPTINFPDFGTYTVSVTQKNGCGTSAPATQNITFQNAPTIDAGPDQTICANQSASLVAQITNGASVNGPPTWSGGTASGFSDPHNLSTTYTPTAAEVNAGSVTLTVTVPTNLQGSCSTVSDQVIINFHPFNTITSAPAIGTCSGNSLIYHITSTVAGSTFTWTASGSANASGYTTSGTGDINEQALYNSDAVNNATVTYIITPHSDNCDGTPFTLNVSIVPKPIISASGPGTICSGQPANINLSSNVSNTTYTWTATASDPANVTGYTSVATPSNVTQIQDILGNTGTSVASVTYIINSANGGSNDNCPGNSQTVTVYIQPAPPTASAGDDKSLCNVTSYQLQGNNLGPNGNGLWTVQSGQTDVTFDDPTVYNTTVRNLKPDQDYVFRWTSKGTAPCNDSYDEVTIRVVQSALTANFTADKTTACGTTTINFTNTSTPPSGLNYAWDFGNGVTSNLMNPQAVTFVPQTNGKDSVYTVKLTISNSCSIDTKSMNITIKPQTPIAQISPDRTLGCIPFIVNVENISPGTNDTYTYTLVDAAGNTVSQQMRTDKNPQQFTINTIGTYKVYMVATSQCGTAQSTSYTLVVTPATITPRLIINGTDGTGCGPLTVTFHNNTTGASAYSYDFGDGTAPLTTTSTGDVNHTFTKGGDYTVVLHSSNSCTPDAASAPITIHVLAAPTLIFSANNTTGCKKLDVQFTNTSTDPSTSQTADLTYDWDFGDGSPHSSAVNPAHHYGFVGSPFTVTLTATNGTGCTSTTVIKNMITVNSSSLTDFVVKPDSVVNIPVYTFSFLDQSTGGPISWHWDFGDGTTSTQKNPEHTYADTGRYKVTLTTANAYCDSTKSHYVRITGIPGQVYMPNAIMPNSVTPSLRKFYAQGSGLKTWHLQIFNNYGQLIYDTTDLNERGEPTGAWDGTFKGQPVPQGVYVWQASGTFINGNEWKGMSYNGDGSAPKRTGVIHVLR</sequence>